<dbReference type="Proteomes" id="UP000030161">
    <property type="component" value="Unassembled WGS sequence"/>
</dbReference>
<feature type="transmembrane region" description="Helical" evidence="1">
    <location>
        <begin position="91"/>
        <end position="109"/>
    </location>
</feature>
<feature type="transmembrane region" description="Helical" evidence="1">
    <location>
        <begin position="43"/>
        <end position="66"/>
    </location>
</feature>
<name>A0AB34PWI4_CANAX</name>
<keyword evidence="1" id="KW-0812">Transmembrane</keyword>
<gene>
    <name evidence="2" type="ORF">MG3_01658</name>
</gene>
<evidence type="ECO:0000313" key="3">
    <source>
        <dbReference type="Proteomes" id="UP000030161"/>
    </source>
</evidence>
<proteinExistence type="predicted"/>
<reference evidence="2 3" key="1">
    <citation type="submission" date="2013-12" db="EMBL/GenBank/DDBJ databases">
        <title>The Genome Sequence of Candida albicans P78048.</title>
        <authorList>
            <consortium name="The Broad Institute Genome Sequencing Platform"/>
            <consortium name="The Broad Institute Genome Sequencing Center for Infectious Disease"/>
            <person name="Cuomo C."/>
            <person name="Bennett R."/>
            <person name="Hirakawa M."/>
            <person name="Noverr M."/>
            <person name="Mitchell A."/>
            <person name="Young S.K."/>
            <person name="Zeng Q."/>
            <person name="Gargeya S."/>
            <person name="Fitzgerald M."/>
            <person name="Abouelleil A."/>
            <person name="Alvarado L."/>
            <person name="Berlin A.M."/>
            <person name="Chapman S.B."/>
            <person name="Dewar J."/>
            <person name="Goldberg J."/>
            <person name="Griggs A."/>
            <person name="Gujja S."/>
            <person name="Hansen M."/>
            <person name="Howarth C."/>
            <person name="Imamovic A."/>
            <person name="Larimer J."/>
            <person name="McCowan C."/>
            <person name="Murphy C."/>
            <person name="Pearson M."/>
            <person name="Priest M."/>
            <person name="Roberts A."/>
            <person name="Saif S."/>
            <person name="Shea T."/>
            <person name="Sykes S."/>
            <person name="Wortman J."/>
            <person name="Nusbaum C."/>
            <person name="Birren B."/>
        </authorList>
    </citation>
    <scope>NUCLEOTIDE SEQUENCE [LARGE SCALE GENOMIC DNA]</scope>
    <source>
        <strain evidence="2 3">P78048</strain>
    </source>
</reference>
<evidence type="ECO:0000313" key="2">
    <source>
        <dbReference type="EMBL" id="KGR16063.1"/>
    </source>
</evidence>
<keyword evidence="1" id="KW-0472">Membrane</keyword>
<feature type="transmembrane region" description="Helical" evidence="1">
    <location>
        <begin position="12"/>
        <end position="31"/>
    </location>
</feature>
<sequence>MGFPQLHLFPPFSFTLSYPFFLHIYHNHIFIQQLTQTQTQTPFPFIISSHSIVWFVNFHFFFFWVINHLHQPLIHIIPPQLLLLFLTHSQSLYFFCIYIISFISIPISISN</sequence>
<dbReference type="AlphaFoldDB" id="A0AB34PWI4"/>
<comment type="caution">
    <text evidence="2">The sequence shown here is derived from an EMBL/GenBank/DDBJ whole genome shotgun (WGS) entry which is preliminary data.</text>
</comment>
<accession>A0AB34PWI4</accession>
<dbReference type="EMBL" id="AJIX01000010">
    <property type="protein sequence ID" value="KGR16063.1"/>
    <property type="molecule type" value="Genomic_DNA"/>
</dbReference>
<evidence type="ECO:0000256" key="1">
    <source>
        <dbReference type="SAM" id="Phobius"/>
    </source>
</evidence>
<organism evidence="2 3">
    <name type="scientific">Candida albicans P78048</name>
    <dbReference type="NCBI Taxonomy" id="1094989"/>
    <lineage>
        <taxon>Eukaryota</taxon>
        <taxon>Fungi</taxon>
        <taxon>Dikarya</taxon>
        <taxon>Ascomycota</taxon>
        <taxon>Saccharomycotina</taxon>
        <taxon>Pichiomycetes</taxon>
        <taxon>Debaryomycetaceae</taxon>
        <taxon>Candida/Lodderomyces clade</taxon>
        <taxon>Candida</taxon>
    </lineage>
</organism>
<keyword evidence="1" id="KW-1133">Transmembrane helix</keyword>
<protein>
    <submittedName>
        <fullName evidence="2">Uncharacterized protein</fullName>
    </submittedName>
</protein>